<dbReference type="AlphaFoldDB" id="A0A368SL66"/>
<feature type="compositionally biased region" description="Basic and acidic residues" evidence="1">
    <location>
        <begin position="114"/>
        <end position="134"/>
    </location>
</feature>
<evidence type="ECO:0000256" key="1">
    <source>
        <dbReference type="SAM" id="MobiDB-lite"/>
    </source>
</evidence>
<feature type="non-terminal residue" evidence="2">
    <location>
        <position position="1"/>
    </location>
</feature>
<dbReference type="EMBL" id="CM003536">
    <property type="protein sequence ID" value="RCV43167.1"/>
    <property type="molecule type" value="Genomic_DNA"/>
</dbReference>
<organism evidence="2">
    <name type="scientific">Setaria italica</name>
    <name type="common">Foxtail millet</name>
    <name type="synonym">Panicum italicum</name>
    <dbReference type="NCBI Taxonomy" id="4555"/>
    <lineage>
        <taxon>Eukaryota</taxon>
        <taxon>Viridiplantae</taxon>
        <taxon>Streptophyta</taxon>
        <taxon>Embryophyta</taxon>
        <taxon>Tracheophyta</taxon>
        <taxon>Spermatophyta</taxon>
        <taxon>Magnoliopsida</taxon>
        <taxon>Liliopsida</taxon>
        <taxon>Poales</taxon>
        <taxon>Poaceae</taxon>
        <taxon>PACMAD clade</taxon>
        <taxon>Panicoideae</taxon>
        <taxon>Panicodae</taxon>
        <taxon>Paniceae</taxon>
        <taxon>Cenchrinae</taxon>
        <taxon>Setaria</taxon>
    </lineage>
</organism>
<proteinExistence type="predicted"/>
<accession>A0A368SL66</accession>
<dbReference type="OrthoDB" id="695318at2759"/>
<evidence type="ECO:0000313" key="2">
    <source>
        <dbReference type="EMBL" id="RCV43167.1"/>
    </source>
</evidence>
<feature type="region of interest" description="Disordered" evidence="1">
    <location>
        <begin position="99"/>
        <end position="149"/>
    </location>
</feature>
<evidence type="ECO:0008006" key="3">
    <source>
        <dbReference type="Google" id="ProtNLM"/>
    </source>
</evidence>
<sequence length="214" mass="23934">KVDTGHKSSYLTFIEKEMAKVLPNAQLKVDPHIKSKVKILKKLLSYILEIQLNGSGFGWDDENKMSRDGAAALYMKPMVNFEKLCEVYASDLAKGGNAKGLGEEEVVGGEPTTDEAHQNSEHISGGDEQTKDENNNPSTGKQERKRVYANVDASTNKSKLFEVIKNLLGLDDDQVVMAIRIIGRDPEDTDLFLNMEDRYKVIFVKQELEAAKRN</sequence>
<dbReference type="PANTHER" id="PTHR46250">
    <property type="entry name" value="MYB/SANT-LIKE DNA-BINDING DOMAIN PROTEIN-RELATED"/>
    <property type="match status" value="1"/>
</dbReference>
<name>A0A368SL66_SETIT</name>
<reference evidence="2" key="2">
    <citation type="submission" date="2015-07" db="EMBL/GenBank/DDBJ databases">
        <authorList>
            <person name="Noorani M."/>
        </authorList>
    </citation>
    <scope>NUCLEOTIDE SEQUENCE</scope>
    <source>
        <strain evidence="2">Yugu1</strain>
    </source>
</reference>
<reference evidence="2" key="1">
    <citation type="journal article" date="2012" name="Nat. Biotechnol.">
        <title>Reference genome sequence of the model plant Setaria.</title>
        <authorList>
            <person name="Bennetzen J.L."/>
            <person name="Schmutz J."/>
            <person name="Wang H."/>
            <person name="Percifield R."/>
            <person name="Hawkins J."/>
            <person name="Pontaroli A.C."/>
            <person name="Estep M."/>
            <person name="Feng L."/>
            <person name="Vaughn J.N."/>
            <person name="Grimwood J."/>
            <person name="Jenkins J."/>
            <person name="Barry K."/>
            <person name="Lindquist E."/>
            <person name="Hellsten U."/>
            <person name="Deshpande S."/>
            <person name="Wang X."/>
            <person name="Wu X."/>
            <person name="Mitros T."/>
            <person name="Triplett J."/>
            <person name="Yang X."/>
            <person name="Ye C.Y."/>
            <person name="Mauro-Herrera M."/>
            <person name="Wang L."/>
            <person name="Li P."/>
            <person name="Sharma M."/>
            <person name="Sharma R."/>
            <person name="Ronald P.C."/>
            <person name="Panaud O."/>
            <person name="Kellogg E.A."/>
            <person name="Brutnell T.P."/>
            <person name="Doust A.N."/>
            <person name="Tuskan G.A."/>
            <person name="Rokhsar D."/>
            <person name="Devos K.M."/>
        </authorList>
    </citation>
    <scope>NUCLEOTIDE SEQUENCE [LARGE SCALE GENOMIC DNA]</scope>
    <source>
        <strain evidence="2">Yugu1</strain>
    </source>
</reference>
<dbReference type="PANTHER" id="PTHR46250:SF4">
    <property type="entry name" value="MYB_SANT-LIKE DOMAIN-CONTAINING PROTEIN"/>
    <property type="match status" value="1"/>
</dbReference>
<gene>
    <name evidence="2" type="ORF">SETIT_9G273400v2</name>
</gene>
<protein>
    <recommendedName>
        <fullName evidence="3">Myb/SANT-like domain-containing protein</fullName>
    </recommendedName>
</protein>